<dbReference type="PROSITE" id="PS50123">
    <property type="entry name" value="CHER"/>
    <property type="match status" value="1"/>
</dbReference>
<organism evidence="2 3">
    <name type="scientific">Flavobacterium degerlachei</name>
    <dbReference type="NCBI Taxonomy" id="229203"/>
    <lineage>
        <taxon>Bacteria</taxon>
        <taxon>Pseudomonadati</taxon>
        <taxon>Bacteroidota</taxon>
        <taxon>Flavobacteriia</taxon>
        <taxon>Flavobacteriales</taxon>
        <taxon>Flavobacteriaceae</taxon>
        <taxon>Flavobacterium</taxon>
    </lineage>
</organism>
<name>A0A1H2U8R2_9FLAO</name>
<dbReference type="OrthoDB" id="9816309at2"/>
<dbReference type="InterPro" id="IPR022642">
    <property type="entry name" value="CheR_C"/>
</dbReference>
<evidence type="ECO:0000313" key="2">
    <source>
        <dbReference type="EMBL" id="SDW52541.1"/>
    </source>
</evidence>
<dbReference type="EMBL" id="FNMV01000003">
    <property type="protein sequence ID" value="SDW52541.1"/>
    <property type="molecule type" value="Genomic_DNA"/>
</dbReference>
<reference evidence="3" key="1">
    <citation type="submission" date="2016-10" db="EMBL/GenBank/DDBJ databases">
        <authorList>
            <person name="Varghese N."/>
            <person name="Submissions S."/>
        </authorList>
    </citation>
    <scope>NUCLEOTIDE SEQUENCE [LARGE SCALE GENOMIC DNA]</scope>
    <source>
        <strain evidence="3">DSM 15718</strain>
    </source>
</reference>
<keyword evidence="2" id="KW-0489">Methyltransferase</keyword>
<dbReference type="Proteomes" id="UP000198569">
    <property type="component" value="Unassembled WGS sequence"/>
</dbReference>
<dbReference type="Pfam" id="PF03705">
    <property type="entry name" value="CheR_N"/>
    <property type="match status" value="1"/>
</dbReference>
<dbReference type="STRING" id="229203.SAMN05444338_103117"/>
<accession>A0A1H2U8R2</accession>
<dbReference type="InterPro" id="IPR022641">
    <property type="entry name" value="CheR_N"/>
</dbReference>
<dbReference type="Gene3D" id="3.40.50.150">
    <property type="entry name" value="Vaccinia Virus protein VP39"/>
    <property type="match status" value="1"/>
</dbReference>
<dbReference type="GO" id="GO:0008757">
    <property type="term" value="F:S-adenosylmethionine-dependent methyltransferase activity"/>
    <property type="evidence" value="ECO:0007669"/>
    <property type="project" value="InterPro"/>
</dbReference>
<feature type="domain" description="CheR-type methyltransferase" evidence="1">
    <location>
        <begin position="1"/>
        <end position="247"/>
    </location>
</feature>
<dbReference type="PANTHER" id="PTHR24422">
    <property type="entry name" value="CHEMOTAXIS PROTEIN METHYLTRANSFERASE"/>
    <property type="match status" value="1"/>
</dbReference>
<dbReference type="InterPro" id="IPR000780">
    <property type="entry name" value="CheR_MeTrfase"/>
</dbReference>
<dbReference type="PANTHER" id="PTHR24422:SF8">
    <property type="entry name" value="CHEMOTAXIS PROTEIN"/>
    <property type="match status" value="1"/>
</dbReference>
<proteinExistence type="predicted"/>
<evidence type="ECO:0000313" key="3">
    <source>
        <dbReference type="Proteomes" id="UP000198569"/>
    </source>
</evidence>
<dbReference type="Pfam" id="PF01739">
    <property type="entry name" value="CheR"/>
    <property type="match status" value="1"/>
</dbReference>
<dbReference type="RefSeq" id="WP_091430033.1">
    <property type="nucleotide sequence ID" value="NZ_FNMV01000003.1"/>
</dbReference>
<dbReference type="SUPFAM" id="SSF53335">
    <property type="entry name" value="S-adenosyl-L-methionine-dependent methyltransferases"/>
    <property type="match status" value="1"/>
</dbReference>
<protein>
    <submittedName>
        <fullName evidence="2">Chemotaxis protein methyltransferase CheR</fullName>
    </submittedName>
</protein>
<dbReference type="InterPro" id="IPR029063">
    <property type="entry name" value="SAM-dependent_MTases_sf"/>
</dbReference>
<dbReference type="AlphaFoldDB" id="A0A1H2U8R2"/>
<dbReference type="InterPro" id="IPR050903">
    <property type="entry name" value="Bact_Chemotaxis_MeTrfase"/>
</dbReference>
<keyword evidence="3" id="KW-1185">Reference proteome</keyword>
<dbReference type="PRINTS" id="PR00996">
    <property type="entry name" value="CHERMTFRASE"/>
</dbReference>
<dbReference type="SUPFAM" id="SSF47757">
    <property type="entry name" value="Chemotaxis receptor methyltransferase CheR, N-terminal domain"/>
    <property type="match status" value="1"/>
</dbReference>
<dbReference type="GO" id="GO:0032259">
    <property type="term" value="P:methylation"/>
    <property type="evidence" value="ECO:0007669"/>
    <property type="project" value="UniProtKB-KW"/>
</dbReference>
<evidence type="ECO:0000259" key="1">
    <source>
        <dbReference type="PROSITE" id="PS50123"/>
    </source>
</evidence>
<keyword evidence="2" id="KW-0808">Transferase</keyword>
<dbReference type="SMART" id="SM00138">
    <property type="entry name" value="MeTrc"/>
    <property type="match status" value="1"/>
</dbReference>
<gene>
    <name evidence="2" type="ORF">SAMN05444338_103117</name>
</gene>
<sequence length="270" mass="31572">MIEFDELEEIVFIIKKQYGYDFEGYSRASFLRRINRYMELSGLATTVHLKNELINNPENFNAFINEIVVNVSEFFRDPDFFKSLIANVFTYLASYPKINVWSAGCSYGEETYSLAILFKEMDLLQKSRIYATDISTNALDKSKKGIYSNKDFKEYSNNYFSCGGKESLNQYFVSDGQKSIINSEFKKDILFSRHNLVTDGVFKECQLVLCRNVLIYFDEELQNKVLKLFYDSLPVHGFLALGNKETLRFSEVQDKFKIIDSREKIYQKIK</sequence>